<dbReference type="Pfam" id="PF09128">
    <property type="entry name" value="RGS-like"/>
    <property type="match status" value="1"/>
</dbReference>
<dbReference type="Pfam" id="PF00621">
    <property type="entry name" value="RhoGEF"/>
    <property type="match status" value="1"/>
</dbReference>
<evidence type="ECO:0000256" key="3">
    <source>
        <dbReference type="ARBA" id="ARBA00022468"/>
    </source>
</evidence>
<organism evidence="10 11">
    <name type="scientific">Melopsittacus undulatus</name>
    <name type="common">Budgerigar</name>
    <name type="synonym">Psittacus undulatus</name>
    <dbReference type="NCBI Taxonomy" id="13146"/>
    <lineage>
        <taxon>Eukaryota</taxon>
        <taxon>Metazoa</taxon>
        <taxon>Chordata</taxon>
        <taxon>Craniata</taxon>
        <taxon>Vertebrata</taxon>
        <taxon>Euteleostomi</taxon>
        <taxon>Archelosauria</taxon>
        <taxon>Archosauria</taxon>
        <taxon>Dinosauria</taxon>
        <taxon>Saurischia</taxon>
        <taxon>Theropoda</taxon>
        <taxon>Coelurosauria</taxon>
        <taxon>Aves</taxon>
        <taxon>Neognathae</taxon>
        <taxon>Neoaves</taxon>
        <taxon>Telluraves</taxon>
        <taxon>Australaves</taxon>
        <taxon>Psittaciformes</taxon>
        <taxon>Psittaculidae</taxon>
        <taxon>Melopsittacus</taxon>
    </lineage>
</organism>
<feature type="compositionally biased region" description="Polar residues" evidence="8">
    <location>
        <begin position="67"/>
        <end position="76"/>
    </location>
</feature>
<dbReference type="InterPro" id="IPR015212">
    <property type="entry name" value="RGS-like_dom"/>
</dbReference>
<keyword evidence="6" id="KW-0344">Guanine-nucleotide releasing factor</keyword>
<dbReference type="GO" id="GO:0005096">
    <property type="term" value="F:GTPase activator activity"/>
    <property type="evidence" value="ECO:0007669"/>
    <property type="project" value="UniProtKB-KW"/>
</dbReference>
<reference evidence="10" key="2">
    <citation type="submission" date="2025-08" db="UniProtKB">
        <authorList>
            <consortium name="Ensembl"/>
        </authorList>
    </citation>
    <scope>IDENTIFICATION</scope>
</reference>
<dbReference type="SUPFAM" id="SSF48065">
    <property type="entry name" value="DBL homology domain (DH-domain)"/>
    <property type="match status" value="1"/>
</dbReference>
<dbReference type="Gene3D" id="1.10.167.10">
    <property type="entry name" value="Regulator of G-protein Signalling 4, domain 2"/>
    <property type="match status" value="1"/>
</dbReference>
<evidence type="ECO:0000256" key="4">
    <source>
        <dbReference type="ARBA" id="ARBA00022490"/>
    </source>
</evidence>
<name>A0A8V5GQX3_MELUD</name>
<evidence type="ECO:0000256" key="2">
    <source>
        <dbReference type="ARBA" id="ARBA00004496"/>
    </source>
</evidence>
<feature type="region of interest" description="Disordered" evidence="8">
    <location>
        <begin position="775"/>
        <end position="802"/>
    </location>
</feature>
<keyword evidence="4" id="KW-0963">Cytoplasm</keyword>
<dbReference type="InterPro" id="IPR000219">
    <property type="entry name" value="DH_dom"/>
</dbReference>
<feature type="compositionally biased region" description="Basic and acidic residues" evidence="8">
    <location>
        <begin position="144"/>
        <end position="155"/>
    </location>
</feature>
<dbReference type="Ensembl" id="ENSMUNT00000029949.1">
    <property type="protein sequence ID" value="ENSMUNP00000028681.1"/>
    <property type="gene ID" value="ENSMUNG00000020805.1"/>
</dbReference>
<dbReference type="AlphaFoldDB" id="A0A8V5GQX3"/>
<dbReference type="Gene3D" id="1.20.900.10">
    <property type="entry name" value="Dbl homology (DH) domain"/>
    <property type="match status" value="1"/>
</dbReference>
<keyword evidence="9" id="KW-0812">Transmembrane</keyword>
<accession>A0A8V5GQX3</accession>
<dbReference type="InterPro" id="IPR036305">
    <property type="entry name" value="RGS_sf"/>
</dbReference>
<proteinExistence type="predicted"/>
<evidence type="ECO:0000313" key="10">
    <source>
        <dbReference type="Ensembl" id="ENSMUNP00000028681.1"/>
    </source>
</evidence>
<evidence type="ECO:0000256" key="8">
    <source>
        <dbReference type="SAM" id="MobiDB-lite"/>
    </source>
</evidence>
<dbReference type="GO" id="GO:0016020">
    <property type="term" value="C:membrane"/>
    <property type="evidence" value="ECO:0007669"/>
    <property type="project" value="UniProtKB-SubCell"/>
</dbReference>
<dbReference type="PANTHER" id="PTHR45872:SF4">
    <property type="entry name" value="RHO GUANINE NUCLEOTIDE EXCHANGE FACTOR 1"/>
    <property type="match status" value="1"/>
</dbReference>
<feature type="compositionally biased region" description="Acidic residues" evidence="8">
    <location>
        <begin position="170"/>
        <end position="183"/>
    </location>
</feature>
<evidence type="ECO:0000313" key="11">
    <source>
        <dbReference type="Proteomes" id="UP000694405"/>
    </source>
</evidence>
<feature type="region of interest" description="Disordered" evidence="8">
    <location>
        <begin position="141"/>
        <end position="185"/>
    </location>
</feature>
<dbReference type="GO" id="GO:0005737">
    <property type="term" value="C:cytoplasm"/>
    <property type="evidence" value="ECO:0007669"/>
    <property type="project" value="UniProtKB-SubCell"/>
</dbReference>
<evidence type="ECO:0000256" key="6">
    <source>
        <dbReference type="ARBA" id="ARBA00022658"/>
    </source>
</evidence>
<comment type="subcellular location">
    <subcellularLocation>
        <location evidence="2">Cytoplasm</location>
    </subcellularLocation>
    <subcellularLocation>
        <location evidence="1">Membrane</location>
    </subcellularLocation>
</comment>
<dbReference type="InterPro" id="IPR011993">
    <property type="entry name" value="PH-like_dom_sf"/>
</dbReference>
<dbReference type="FunFam" id="1.20.900.10:FF:000006">
    <property type="entry name" value="Rho guanine nucleotide exchange factor (GEF) 11"/>
    <property type="match status" value="1"/>
</dbReference>
<dbReference type="Proteomes" id="UP000694405">
    <property type="component" value="Chromosome 26"/>
</dbReference>
<evidence type="ECO:0000256" key="9">
    <source>
        <dbReference type="SAM" id="Phobius"/>
    </source>
</evidence>
<keyword evidence="7 9" id="KW-0472">Membrane</keyword>
<feature type="compositionally biased region" description="Basic residues" evidence="8">
    <location>
        <begin position="32"/>
        <end position="57"/>
    </location>
</feature>
<evidence type="ECO:0000256" key="5">
    <source>
        <dbReference type="ARBA" id="ARBA00022553"/>
    </source>
</evidence>
<dbReference type="InterPro" id="IPR035899">
    <property type="entry name" value="DBL_dom_sf"/>
</dbReference>
<dbReference type="SUPFAM" id="SSF48097">
    <property type="entry name" value="Regulator of G-protein signaling, RGS"/>
    <property type="match status" value="1"/>
</dbReference>
<reference evidence="10" key="3">
    <citation type="submission" date="2025-09" db="UniProtKB">
        <authorList>
            <consortium name="Ensembl"/>
        </authorList>
    </citation>
    <scope>IDENTIFICATION</scope>
</reference>
<dbReference type="InterPro" id="IPR041020">
    <property type="entry name" value="PH_16"/>
</dbReference>
<dbReference type="SUPFAM" id="SSF50729">
    <property type="entry name" value="PH domain-like"/>
    <property type="match status" value="1"/>
</dbReference>
<feature type="transmembrane region" description="Helical" evidence="9">
    <location>
        <begin position="719"/>
        <end position="741"/>
    </location>
</feature>
<feature type="region of interest" description="Disordered" evidence="8">
    <location>
        <begin position="29"/>
        <end position="76"/>
    </location>
</feature>
<dbReference type="CDD" id="cd00160">
    <property type="entry name" value="RhoGEF"/>
    <property type="match status" value="1"/>
</dbReference>
<dbReference type="SMART" id="SM00325">
    <property type="entry name" value="RhoGEF"/>
    <property type="match status" value="1"/>
</dbReference>
<dbReference type="PANTHER" id="PTHR45872">
    <property type="entry name" value="RHO GUANINE NUCLEOTIDE EXCHANGE FACTOR 2, ISOFORM D"/>
    <property type="match status" value="1"/>
</dbReference>
<dbReference type="Pfam" id="PF17838">
    <property type="entry name" value="PH_16"/>
    <property type="match status" value="1"/>
</dbReference>
<keyword evidence="9" id="KW-1133">Transmembrane helix</keyword>
<protein>
    <submittedName>
        <fullName evidence="10">Uncharacterized protein</fullName>
    </submittedName>
</protein>
<dbReference type="Gene3D" id="2.30.29.30">
    <property type="entry name" value="Pleckstrin-homology domain (PH domain)/Phosphotyrosine-binding domain (PTB)"/>
    <property type="match status" value="1"/>
</dbReference>
<feature type="transmembrane region" description="Helical" evidence="9">
    <location>
        <begin position="565"/>
        <end position="592"/>
    </location>
</feature>
<feature type="transmembrane region" description="Helical" evidence="9">
    <location>
        <begin position="604"/>
        <end position="624"/>
    </location>
</feature>
<keyword evidence="11" id="KW-1185">Reference proteome</keyword>
<dbReference type="InterPro" id="IPR044926">
    <property type="entry name" value="RGS_subdomain_2"/>
</dbReference>
<dbReference type="GO" id="GO:0001664">
    <property type="term" value="F:G protein-coupled receptor binding"/>
    <property type="evidence" value="ECO:0007669"/>
    <property type="project" value="TreeGrafter"/>
</dbReference>
<evidence type="ECO:0000256" key="7">
    <source>
        <dbReference type="ARBA" id="ARBA00023136"/>
    </source>
</evidence>
<keyword evidence="5" id="KW-0597">Phosphoprotein</keyword>
<evidence type="ECO:0000256" key="1">
    <source>
        <dbReference type="ARBA" id="ARBA00004370"/>
    </source>
</evidence>
<dbReference type="GO" id="GO:0007186">
    <property type="term" value="P:G protein-coupled receptor signaling pathway"/>
    <property type="evidence" value="ECO:0007669"/>
    <property type="project" value="TreeGrafter"/>
</dbReference>
<keyword evidence="3" id="KW-0343">GTPase activation</keyword>
<sequence>MGPKEGRKQFLEFWQLFLDKGAVSTKNTQKYTKIHQKHPKIPQKYPKIHQKHPKIHQKHTEIPQKYPKNTQKQPKTTQEIAKRLLGMTPGEAELAALESLPVDPSIRLQRERDLAEGMLERLEDVSAIFGAILTYMKHLGVRPKGNDGKKSKRGDPPGCSLPPPPRGGEGEEEEGGEEEEEEEPWRALVPPPLLQGLSKRELRRQEVINELVLTERTHVRVLRVLLELFHGPSLRGGFFPPTDLHNIFPGLEELVEAHALFLGSLRRRQEESGFVIGAIGDLLLARFEGPEGLWFQKISARFCSRQPFALEQLKAKQRKDARFNHLIQAAESHPRCRRLQLRDIIPSEMQRLTKYPLLLQSISACTEDAEDRARVEKAADCCRRILDHVNQEVREMENFMKLKDFQRRLDLSGLKQSSEPWLSEFKLTKRQLVHEGLLSWRLGKDKAVDAHALLLDSLLVLLQRQDERLLLRSQSRGPAHAHDGSRLLSPVIRLRAAMTRLVATDPKAFYVIVSWDSGAQIYELGAQTVAERKKWGWGGHWGLWGLWGPLGSMGVYGVYGVYWGLWGFIGVYGSPLGSMGSIGVYGGAVDVYGSPLGSTGAIEVYGGSIGVYWGLWGVWAVPLFPMGGLGCSIVSYGGSIVSYGVWAVPLSPMGGLDCSIVPYGVWAVPLFPMGGLGCSIVPYGGFGLFHCSLWGGWTVPLFPMGVPLSPMGGVGLFHWFLWGFHCFLWGLGCSIVSYGVWAVPLSPMGGLGCSIVPYGGSPPCPSPSWCDLINETAGALPPPGSQRGKGGRGEAPPPTPLE</sequence>
<dbReference type="PROSITE" id="PS50010">
    <property type="entry name" value="DH_2"/>
    <property type="match status" value="1"/>
</dbReference>
<dbReference type="GO" id="GO:0005085">
    <property type="term" value="F:guanyl-nucleotide exchange factor activity"/>
    <property type="evidence" value="ECO:0007669"/>
    <property type="project" value="UniProtKB-KW"/>
</dbReference>
<reference evidence="10" key="1">
    <citation type="submission" date="2020-03" db="EMBL/GenBank/DDBJ databases">
        <title>Melopsittacus undulatus (budgerigar) genome, bMelUnd1, maternal haplotype with Z.</title>
        <authorList>
            <person name="Gedman G."/>
            <person name="Mountcastle J."/>
            <person name="Haase B."/>
            <person name="Formenti G."/>
            <person name="Wright T."/>
            <person name="Apodaca J."/>
            <person name="Pelan S."/>
            <person name="Chow W."/>
            <person name="Rhie A."/>
            <person name="Howe K."/>
            <person name="Fedrigo O."/>
            <person name="Jarvis E.D."/>
        </authorList>
    </citation>
    <scope>NUCLEOTIDE SEQUENCE [LARGE SCALE GENOMIC DNA]</scope>
</reference>
<feature type="transmembrane region" description="Helical" evidence="9">
    <location>
        <begin position="541"/>
        <end position="559"/>
    </location>
</feature>